<evidence type="ECO:0000313" key="3">
    <source>
        <dbReference type="Proteomes" id="UP000466345"/>
    </source>
</evidence>
<protein>
    <submittedName>
        <fullName evidence="2">Uncharacterized protein</fullName>
    </submittedName>
</protein>
<name>A0A7K0CNR4_9ACTN</name>
<dbReference type="RefSeq" id="WP_228390466.1">
    <property type="nucleotide sequence ID" value="NZ_WEGJ01000029.1"/>
</dbReference>
<comment type="caution">
    <text evidence="2">The sequence shown here is derived from an EMBL/GenBank/DDBJ whole genome shotgun (WGS) entry which is preliminary data.</text>
</comment>
<accession>A0A7K0CNR4</accession>
<feature type="region of interest" description="Disordered" evidence="1">
    <location>
        <begin position="1"/>
        <end position="28"/>
    </location>
</feature>
<keyword evidence="3" id="KW-1185">Reference proteome</keyword>
<feature type="compositionally biased region" description="Basic and acidic residues" evidence="1">
    <location>
        <begin position="1"/>
        <end position="13"/>
    </location>
</feature>
<dbReference type="EMBL" id="WEGJ01000029">
    <property type="protein sequence ID" value="MQY15125.1"/>
    <property type="molecule type" value="Genomic_DNA"/>
</dbReference>
<dbReference type="Proteomes" id="UP000466345">
    <property type="component" value="Unassembled WGS sequence"/>
</dbReference>
<proteinExistence type="predicted"/>
<dbReference type="InterPro" id="IPR046480">
    <property type="entry name" value="DUF6573"/>
</dbReference>
<reference evidence="2 3" key="1">
    <citation type="submission" date="2019-10" db="EMBL/GenBank/DDBJ databases">
        <title>Streptomyces smaragdinus sp. nov. and Streptomyces fabii sp. nov., isolated from the gut of fungus growing-termite Macrotermes natalensis.</title>
        <authorList>
            <person name="Schwitalla J."/>
            <person name="Benndorf R."/>
            <person name="Martin K."/>
            <person name="De Beer W."/>
            <person name="Kaster A.-K."/>
            <person name="Vollmers J."/>
            <person name="Poulsen M."/>
            <person name="Beemelmanns C."/>
        </authorList>
    </citation>
    <scope>NUCLEOTIDE SEQUENCE [LARGE SCALE GENOMIC DNA]</scope>
    <source>
        <strain evidence="2 3">RB5</strain>
    </source>
</reference>
<organism evidence="2 3">
    <name type="scientific">Streptomyces smaragdinus</name>
    <dbReference type="NCBI Taxonomy" id="2585196"/>
    <lineage>
        <taxon>Bacteria</taxon>
        <taxon>Bacillati</taxon>
        <taxon>Actinomycetota</taxon>
        <taxon>Actinomycetes</taxon>
        <taxon>Kitasatosporales</taxon>
        <taxon>Streptomycetaceae</taxon>
        <taxon>Streptomyces</taxon>
    </lineage>
</organism>
<sequence>MDKQTSETTHDDPATGPDAMRWTPEPTNPTSIFGPVIDTYTRADALRDGVLIEADPALCREAGLLAPVALTAAAWADCVAWDDADNERKGTVQDETGRLWDVLYLTRFAVRRAGVHADRVPVELYRVPREGRARSARRTYLAAVAGLGDTGELVITVMLPDED</sequence>
<evidence type="ECO:0000313" key="2">
    <source>
        <dbReference type="EMBL" id="MQY15125.1"/>
    </source>
</evidence>
<gene>
    <name evidence="2" type="ORF">SRB5_53030</name>
</gene>
<dbReference type="AlphaFoldDB" id="A0A7K0CNR4"/>
<evidence type="ECO:0000256" key="1">
    <source>
        <dbReference type="SAM" id="MobiDB-lite"/>
    </source>
</evidence>
<dbReference type="Pfam" id="PF20213">
    <property type="entry name" value="DUF6573"/>
    <property type="match status" value="1"/>
</dbReference>